<proteinExistence type="predicted"/>
<evidence type="ECO:0000313" key="2">
    <source>
        <dbReference type="Proteomes" id="UP001383192"/>
    </source>
</evidence>
<gene>
    <name evidence="1" type="ORF">VNI00_016521</name>
</gene>
<comment type="caution">
    <text evidence="1">The sequence shown here is derived from an EMBL/GenBank/DDBJ whole genome shotgun (WGS) entry which is preliminary data.</text>
</comment>
<reference evidence="1 2" key="1">
    <citation type="submission" date="2024-01" db="EMBL/GenBank/DDBJ databases">
        <title>A draft genome for a cacao thread blight-causing isolate of Paramarasmius palmivorus.</title>
        <authorList>
            <person name="Baruah I.K."/>
            <person name="Bukari Y."/>
            <person name="Amoako-Attah I."/>
            <person name="Meinhardt L.W."/>
            <person name="Bailey B.A."/>
            <person name="Cohen S.P."/>
        </authorList>
    </citation>
    <scope>NUCLEOTIDE SEQUENCE [LARGE SCALE GENOMIC DNA]</scope>
    <source>
        <strain evidence="1 2">GH-12</strain>
    </source>
</reference>
<evidence type="ECO:0008006" key="3">
    <source>
        <dbReference type="Google" id="ProtNLM"/>
    </source>
</evidence>
<accession>A0AAW0BDM9</accession>
<evidence type="ECO:0000313" key="1">
    <source>
        <dbReference type="EMBL" id="KAK7024213.1"/>
    </source>
</evidence>
<name>A0AAW0BDM9_9AGAR</name>
<dbReference type="EMBL" id="JAYKXP010000130">
    <property type="protein sequence ID" value="KAK7024213.1"/>
    <property type="molecule type" value="Genomic_DNA"/>
</dbReference>
<keyword evidence="2" id="KW-1185">Reference proteome</keyword>
<protein>
    <recommendedName>
        <fullName evidence="3">F-box domain-containing protein</fullName>
    </recommendedName>
</protein>
<dbReference type="AlphaFoldDB" id="A0AAW0BDM9"/>
<dbReference type="Proteomes" id="UP001383192">
    <property type="component" value="Unassembled WGS sequence"/>
</dbReference>
<sequence length="525" mass="58579">MSLSKTSTANLNEKVPADIWIEIWKYGSKSSSLEANAMPFLLQLQLVCKGWKEAVEDTAGLWGYINIRSLNTFCLRFLRLQVERSGDTDLHISLNRTCRDIAPRFQYRGNPGISALLAARQRWKTLFVDLVYPMELSHVLLSARCSLPRLDQFHANFTYVVPQQIATNIFSSVATSTDLRTVEWHGRTSSGLRGNAGNPFIHSHLVNTFGLRLSVFTRLSLHAVLDQDFLTLLGQCPNLVSIDILALYIPERNNRSAAAPPIQLIGFHHLERLSIGGYNTDRVLLLSHLQVPPRCEISFGLPHIDLEPFRAFLTRNLPVVQRFHVSLPTECRAEHIEAVEFCLRRTARDVRDAGIFLHSNIAVSPPIPCRKIEAILLPALTALTLKCHFPAGEPLHLPFLGKLQAPSLTHLLIDFPGPCLADTALFLCHPSSDPGHGLVGDISGRNLDGVVGPNTYGPSLATDAAGNFRFWGYLQSMYLLLEEEEESKEKERPGILEDFARVRPATTLMEGYAYFHAVADPDILL</sequence>
<organism evidence="1 2">
    <name type="scientific">Paramarasmius palmivorus</name>
    <dbReference type="NCBI Taxonomy" id="297713"/>
    <lineage>
        <taxon>Eukaryota</taxon>
        <taxon>Fungi</taxon>
        <taxon>Dikarya</taxon>
        <taxon>Basidiomycota</taxon>
        <taxon>Agaricomycotina</taxon>
        <taxon>Agaricomycetes</taxon>
        <taxon>Agaricomycetidae</taxon>
        <taxon>Agaricales</taxon>
        <taxon>Marasmiineae</taxon>
        <taxon>Marasmiaceae</taxon>
        <taxon>Paramarasmius</taxon>
    </lineage>
</organism>